<protein>
    <submittedName>
        <fullName evidence="1">Uncharacterized protein</fullName>
    </submittedName>
</protein>
<keyword evidence="2" id="KW-1185">Reference proteome</keyword>
<gene>
    <name evidence="1" type="ORF">DSO57_1038135</name>
</gene>
<dbReference type="Proteomes" id="UP001165960">
    <property type="component" value="Unassembled WGS sequence"/>
</dbReference>
<organism evidence="1 2">
    <name type="scientific">Entomophthora muscae</name>
    <dbReference type="NCBI Taxonomy" id="34485"/>
    <lineage>
        <taxon>Eukaryota</taxon>
        <taxon>Fungi</taxon>
        <taxon>Fungi incertae sedis</taxon>
        <taxon>Zoopagomycota</taxon>
        <taxon>Entomophthoromycotina</taxon>
        <taxon>Entomophthoromycetes</taxon>
        <taxon>Entomophthorales</taxon>
        <taxon>Entomophthoraceae</taxon>
        <taxon>Entomophthora</taxon>
    </lineage>
</organism>
<sequence>MSDWFFATDFYQFFLRAPLRWFGIVPKDLTYGRKAIPASAWEEALKDSGFFHSEKWIVGGLDGSKIYTQTWWAQEKFQAPKADIFYIHGYADHSGRFAQVCKPFLDAGFRIHLLDLPGHGRSDGIHGLFHSLDELSAAAKDALLAAKAEFKPTKLFLMGISMGGFTATKVAIEEPEIADGLIAVCPCIMIHPMIRPPAPLVVIGRLLKQILPSVIVALRMPHMASSDPEVDTEFMADPMAYTRGVRGATGIAMEDGLMQFRDSLANLSIPFLVLQGDKDRMVDPSGATLLVEAAKSTDKTIIHYPGVEHAMYSDPQAPKLIQDCLDWLNKRTCPSDC</sequence>
<reference evidence="1" key="1">
    <citation type="submission" date="2022-04" db="EMBL/GenBank/DDBJ databases">
        <title>Genome of the entomopathogenic fungus Entomophthora muscae.</title>
        <authorList>
            <person name="Elya C."/>
            <person name="Lovett B.R."/>
            <person name="Lee E."/>
            <person name="Macias A.M."/>
            <person name="Hajek A.E."/>
            <person name="De Bivort B.L."/>
            <person name="Kasson M.T."/>
            <person name="De Fine Licht H.H."/>
            <person name="Stajich J.E."/>
        </authorList>
    </citation>
    <scope>NUCLEOTIDE SEQUENCE</scope>
    <source>
        <strain evidence="1">Berkeley</strain>
    </source>
</reference>
<comment type="caution">
    <text evidence="1">The sequence shown here is derived from an EMBL/GenBank/DDBJ whole genome shotgun (WGS) entry which is preliminary data.</text>
</comment>
<name>A0ACC2UJR8_9FUNG</name>
<evidence type="ECO:0000313" key="2">
    <source>
        <dbReference type="Proteomes" id="UP001165960"/>
    </source>
</evidence>
<accession>A0ACC2UJR8</accession>
<dbReference type="EMBL" id="QTSX02000455">
    <property type="protein sequence ID" value="KAJ9086955.1"/>
    <property type="molecule type" value="Genomic_DNA"/>
</dbReference>
<proteinExistence type="predicted"/>
<evidence type="ECO:0000313" key="1">
    <source>
        <dbReference type="EMBL" id="KAJ9086955.1"/>
    </source>
</evidence>